<dbReference type="EMBL" id="AOBS01000036">
    <property type="protein sequence ID" value="EME00757.1"/>
    <property type="molecule type" value="Genomic_DNA"/>
</dbReference>
<dbReference type="InterPro" id="IPR001173">
    <property type="entry name" value="Glyco_trans_2-like"/>
</dbReference>
<protein>
    <recommendedName>
        <fullName evidence="6">Glycosyltransferase</fullName>
    </recommendedName>
</protein>
<dbReference type="Gene3D" id="3.90.550.10">
    <property type="entry name" value="Spore Coat Polysaccharide Biosynthesis Protein SpsA, Chain A"/>
    <property type="match status" value="1"/>
</dbReference>
<dbReference type="InterPro" id="IPR050834">
    <property type="entry name" value="Glycosyltransf_2"/>
</dbReference>
<dbReference type="CDD" id="cd00761">
    <property type="entry name" value="Glyco_tranf_GTA_type"/>
    <property type="match status" value="1"/>
</dbReference>
<dbReference type="GO" id="GO:0016757">
    <property type="term" value="F:glycosyltransferase activity"/>
    <property type="evidence" value="ECO:0007669"/>
    <property type="project" value="InterPro"/>
</dbReference>
<sequence>MNSQNQKRIVVVLGMHRSGTSALTRALVAIGAGVGDNLLPAGHDNPRGFWEDKDFVTLNDRLLAMLNAGFDSLALLPEGFERRTDVKELQLEAVLMLREKLQGNDLFAIKDPRTCRLLPFWQPVFQHLDLSVTYVVAVRHPLSVADSLSARNQFPKRKSLWLWLQHYAAAINNTQDAPRLFIDYDQLLAAPQQQLQRIASRLELAADNDAAIRDYIDNFLSSDLRHAAYTPEDVQLFQGMPEPVVQAYRSLLAAAADVESVDFAADWQAVGKALEQQHGMLDFLQEYDRLCQQLNTELQAASQQLESSAQQSERERLEHQEAHNRLEQRLMAETTRLNDLLAVERGRFGEFRDKAARELDDLRTQTAREKIEAVQASQNEINRLQAQLSHAENELRIFRDSNSMRITAPARALVRLLGRTASPHQAKTSLRIGLAKVDQLLARSGFILRQEGPVSFCRRTVGYVSRSVRRRLTIKEAERYLPVAAANTGTPPLVSFVTPIYDRTDVLRQTIQSALAQTLPVFEVILVTDGSPAPTMAVVEEFRNDPRVRIFSYPVSSGNAVRGRNKGILEARGRYIAFLDSDDLAAPDRLEVCLPLLESGQADVVYGSWRAKLDGTREIDGLVDGQVVHSPNCNLDMLLKVCVPCQSTVMVRRDSLLKAGFLKPRMEYREDHELWARLAFYGARFKTIEHVLTDLRLHAGNNELNFKDNDGHWEALLAREYRVQGPRPKKIAFILACLGISGGAAVVLRHVSMLIEQGHDAFIISLSNEGSIEWFGNPAIRVYRLDELSRCGADNIDLLFATFWTTVDWLERIPARRKLYFVQSDERLFYEEDAVKAQVAATYQGSHEYVAIAQWICNMLRNEYGQNAVHYVPNGLDQEMFYPDSPLQEKNPERPRVLIEGPISVPFKGMAEAYEAIKDLDCEIWIVSSSGRPEAHWRYDRFFQSVNHAEMRHIYSSCDILLKMSRVESFAYPPLEAMACGCAVVLGEVKGGVEYAEDNVNLLKVEAGSVDQARQAVARLMADESLRKRLQLAGYETVRNWSWEASSAAMTAVLSADPGRTVTGVAAEDLTVV</sequence>
<dbReference type="Gene3D" id="3.40.50.2000">
    <property type="entry name" value="Glycogen Phosphorylase B"/>
    <property type="match status" value="1"/>
</dbReference>
<proteinExistence type="predicted"/>
<dbReference type="SUPFAM" id="SSF52540">
    <property type="entry name" value="P-loop containing nucleoside triphosphate hydrolases"/>
    <property type="match status" value="1"/>
</dbReference>
<evidence type="ECO:0000259" key="2">
    <source>
        <dbReference type="Pfam" id="PF00534"/>
    </source>
</evidence>
<dbReference type="eggNOG" id="COG3551">
    <property type="taxonomic scope" value="Bacteria"/>
</dbReference>
<dbReference type="SUPFAM" id="SSF53756">
    <property type="entry name" value="UDP-Glycosyltransferase/glycogen phosphorylase"/>
    <property type="match status" value="1"/>
</dbReference>
<name>M2V4K7_STUST</name>
<dbReference type="RefSeq" id="WP_003299491.1">
    <property type="nucleotide sequence ID" value="NZ_AOBS01000036.1"/>
</dbReference>
<accession>M2V4K7</accession>
<organism evidence="4 5">
    <name type="scientific">Stutzerimonas stutzeri NF13</name>
    <dbReference type="NCBI Taxonomy" id="1212548"/>
    <lineage>
        <taxon>Bacteria</taxon>
        <taxon>Pseudomonadati</taxon>
        <taxon>Pseudomonadota</taxon>
        <taxon>Gammaproteobacteria</taxon>
        <taxon>Pseudomonadales</taxon>
        <taxon>Pseudomonadaceae</taxon>
        <taxon>Stutzerimonas</taxon>
    </lineage>
</organism>
<feature type="domain" description="Glycosyl transferase family 1" evidence="2">
    <location>
        <begin position="942"/>
        <end position="1035"/>
    </location>
</feature>
<dbReference type="Gene3D" id="3.40.50.300">
    <property type="entry name" value="P-loop containing nucleotide triphosphate hydrolases"/>
    <property type="match status" value="1"/>
</dbReference>
<gene>
    <name evidence="4" type="ORF">B381_06601</name>
</gene>
<comment type="caution">
    <text evidence="4">The sequence shown here is derived from an EMBL/GenBank/DDBJ whole genome shotgun (WGS) entry which is preliminary data.</text>
</comment>
<evidence type="ECO:0000313" key="5">
    <source>
        <dbReference type="Proteomes" id="UP000011700"/>
    </source>
</evidence>
<dbReference type="InterPro" id="IPR001296">
    <property type="entry name" value="Glyco_trans_1"/>
</dbReference>
<dbReference type="PATRIC" id="fig|1212548.4.peg.1266"/>
<keyword evidence="1" id="KW-0175">Coiled coil</keyword>
<dbReference type="eggNOG" id="COG0438">
    <property type="taxonomic scope" value="Bacteria"/>
</dbReference>
<dbReference type="Proteomes" id="UP000011700">
    <property type="component" value="Unassembled WGS sequence"/>
</dbReference>
<feature type="domain" description="Glycosyltransferase 2-like" evidence="3">
    <location>
        <begin position="495"/>
        <end position="656"/>
    </location>
</feature>
<evidence type="ECO:0000256" key="1">
    <source>
        <dbReference type="SAM" id="Coils"/>
    </source>
</evidence>
<evidence type="ECO:0000259" key="3">
    <source>
        <dbReference type="Pfam" id="PF00535"/>
    </source>
</evidence>
<dbReference type="Pfam" id="PF00534">
    <property type="entry name" value="Glycos_transf_1"/>
    <property type="match status" value="1"/>
</dbReference>
<evidence type="ECO:0008006" key="6">
    <source>
        <dbReference type="Google" id="ProtNLM"/>
    </source>
</evidence>
<dbReference type="PANTHER" id="PTHR43685:SF2">
    <property type="entry name" value="GLYCOSYLTRANSFERASE 2-LIKE DOMAIN-CONTAINING PROTEIN"/>
    <property type="match status" value="1"/>
</dbReference>
<evidence type="ECO:0000313" key="4">
    <source>
        <dbReference type="EMBL" id="EME00757.1"/>
    </source>
</evidence>
<dbReference type="eggNOG" id="COG1216">
    <property type="taxonomic scope" value="Bacteria"/>
</dbReference>
<dbReference type="Gene3D" id="3.40.50.11090">
    <property type="match status" value="1"/>
</dbReference>
<dbReference type="PANTHER" id="PTHR43685">
    <property type="entry name" value="GLYCOSYLTRANSFERASE"/>
    <property type="match status" value="1"/>
</dbReference>
<dbReference type="InterPro" id="IPR029044">
    <property type="entry name" value="Nucleotide-diphossugar_trans"/>
</dbReference>
<dbReference type="SUPFAM" id="SSF53448">
    <property type="entry name" value="Nucleotide-diphospho-sugar transferases"/>
    <property type="match status" value="1"/>
</dbReference>
<feature type="coiled-coil region" evidence="1">
    <location>
        <begin position="284"/>
        <end position="401"/>
    </location>
</feature>
<dbReference type="Pfam" id="PF00535">
    <property type="entry name" value="Glycos_transf_2"/>
    <property type="match status" value="1"/>
</dbReference>
<dbReference type="InterPro" id="IPR027417">
    <property type="entry name" value="P-loop_NTPase"/>
</dbReference>
<dbReference type="Pfam" id="PF13469">
    <property type="entry name" value="Sulfotransfer_3"/>
    <property type="match status" value="1"/>
</dbReference>
<reference evidence="4 5" key="1">
    <citation type="journal article" date="2013" name="Genome Announc.">
        <title>Draft Genome of Pseudomonas stutzeri Strain NF13, a Nitrogen Fixer Isolated from the Galapagos Rift Hydrothermal Vent.</title>
        <authorList>
            <person name="Pena A."/>
            <person name="Busquets A."/>
            <person name="Gomila M."/>
            <person name="Mayol J."/>
            <person name="Bosch R."/>
            <person name="Nogales B."/>
            <person name="Garcia-Valdes E."/>
            <person name="Bennasar A."/>
            <person name="Lalucat J."/>
        </authorList>
    </citation>
    <scope>NUCLEOTIDE SEQUENCE [LARGE SCALE GENOMIC DNA]</scope>
    <source>
        <strain evidence="4 5">NF13</strain>
    </source>
</reference>
<dbReference type="CDD" id="cd03801">
    <property type="entry name" value="GT4_PimA-like"/>
    <property type="match status" value="1"/>
</dbReference>
<dbReference type="AlphaFoldDB" id="M2V4K7"/>